<feature type="compositionally biased region" description="Basic and acidic residues" evidence="1">
    <location>
        <begin position="799"/>
        <end position="810"/>
    </location>
</feature>
<feature type="compositionally biased region" description="Basic and acidic residues" evidence="1">
    <location>
        <begin position="729"/>
        <end position="747"/>
    </location>
</feature>
<feature type="region of interest" description="Disordered" evidence="1">
    <location>
        <begin position="729"/>
        <end position="770"/>
    </location>
</feature>
<feature type="compositionally biased region" description="Low complexity" evidence="1">
    <location>
        <begin position="61"/>
        <end position="80"/>
    </location>
</feature>
<evidence type="ECO:0000313" key="4">
    <source>
        <dbReference type="Proteomes" id="UP000747110"/>
    </source>
</evidence>
<feature type="region of interest" description="Disordered" evidence="1">
    <location>
        <begin position="110"/>
        <end position="154"/>
    </location>
</feature>
<evidence type="ECO:0000313" key="3">
    <source>
        <dbReference type="EMBL" id="GIM06411.1"/>
    </source>
</evidence>
<accession>A0A8J4CU81</accession>
<evidence type="ECO:0008006" key="5">
    <source>
        <dbReference type="Google" id="ProtNLM"/>
    </source>
</evidence>
<dbReference type="EMBL" id="BNCP01000032">
    <property type="protein sequence ID" value="GIL85303.1"/>
    <property type="molecule type" value="Genomic_DNA"/>
</dbReference>
<feature type="region of interest" description="Disordered" evidence="1">
    <location>
        <begin position="794"/>
        <end position="835"/>
    </location>
</feature>
<name>A0A8J4CU81_9CHLO</name>
<protein>
    <recommendedName>
        <fullName evidence="5">UBZ4-type domain-containing protein</fullName>
    </recommendedName>
</protein>
<dbReference type="EMBL" id="BNCQ01000021">
    <property type="protein sequence ID" value="GIM06411.1"/>
    <property type="molecule type" value="Genomic_DNA"/>
</dbReference>
<dbReference type="Proteomes" id="UP000747110">
    <property type="component" value="Unassembled WGS sequence"/>
</dbReference>
<gene>
    <name evidence="2" type="ORF">Vretifemale_13904</name>
    <name evidence="3" type="ORF">Vretimale_10735</name>
</gene>
<dbReference type="Proteomes" id="UP000722791">
    <property type="component" value="Unassembled WGS sequence"/>
</dbReference>
<dbReference type="OrthoDB" id="550867at2759"/>
<comment type="caution">
    <text evidence="2">The sequence shown here is derived from an EMBL/GenBank/DDBJ whole genome shotgun (WGS) entry which is preliminary data.</text>
</comment>
<organism evidence="2 4">
    <name type="scientific">Volvox reticuliferus</name>
    <dbReference type="NCBI Taxonomy" id="1737510"/>
    <lineage>
        <taxon>Eukaryota</taxon>
        <taxon>Viridiplantae</taxon>
        <taxon>Chlorophyta</taxon>
        <taxon>core chlorophytes</taxon>
        <taxon>Chlorophyceae</taxon>
        <taxon>CS clade</taxon>
        <taxon>Chlamydomonadales</taxon>
        <taxon>Volvocaceae</taxon>
        <taxon>Volvox</taxon>
    </lineage>
</organism>
<keyword evidence="4" id="KW-1185">Reference proteome</keyword>
<evidence type="ECO:0000313" key="2">
    <source>
        <dbReference type="EMBL" id="GIL85303.1"/>
    </source>
</evidence>
<feature type="region of interest" description="Disordered" evidence="1">
    <location>
        <begin position="1007"/>
        <end position="1031"/>
    </location>
</feature>
<dbReference type="AlphaFoldDB" id="A0A8J4CU81"/>
<evidence type="ECO:0000256" key="1">
    <source>
        <dbReference type="SAM" id="MobiDB-lite"/>
    </source>
</evidence>
<proteinExistence type="predicted"/>
<reference evidence="2" key="1">
    <citation type="journal article" date="2021" name="Proc. Natl. Acad. Sci. U.S.A.">
        <title>Three genomes in the algal genus Volvox reveal the fate of a haploid sex-determining region after a transition to homothallism.</title>
        <authorList>
            <person name="Yamamoto K."/>
            <person name="Hamaji T."/>
            <person name="Kawai-Toyooka H."/>
            <person name="Matsuzaki R."/>
            <person name="Takahashi F."/>
            <person name="Nishimura Y."/>
            <person name="Kawachi M."/>
            <person name="Noguchi H."/>
            <person name="Minakuchi Y."/>
            <person name="Umen J.G."/>
            <person name="Toyoda A."/>
            <person name="Nozaki H."/>
        </authorList>
    </citation>
    <scope>NUCLEOTIDE SEQUENCE</scope>
    <source>
        <strain evidence="3">NIES-3785</strain>
        <strain evidence="2">NIES-3786</strain>
    </source>
</reference>
<sequence>MRNAFEVLAAGVKVNNNKASRTPADGKGTYIACPLCQRTVPLSFADAHVSVCLTTPQPTPRGQSLSQPRGSSSLPSPGLGNTTPHAQIQPHLLMTPEARFTPVPSAVMPQPLQQHQQQPSLHQPHQSLQLTQQQDSQHQQSLLPQHHQNQQPKQFWEGQGKLLYDAGDVTEPQNYPPETVEPTTAERGKLAVATPLTTTAATVTTVATAIEQDINYDEQLSGQQTLHAKDLTTQSATQLPRPHCTQLPGPRCSQVAGVSAFDIMRLSQLRAASRCHTFFLERTAQGSWLGHCWAKGCATPAQQRLAGGSCWSVTLTVGSAGSRVAGGGGAAAGKETVLLLTNVPSGDGGVVSWSSAGLPSNDLPPEGRWRGGPSALKSALQKAVRLGRGSCAVRAALHLFKEDGGAAQLLRRLSIVCVEDAILHPGLPFVVWLMAAQAKGFVLGRTHLDALLCLVYQLAMVQVRDGLPDPWNDGDSATVGIPVDATSQGPATLQQVDELALPAAETCLLKCLLFRASYGGMGGDVRMMRAFAGYWAARFKGSAAPPPPLSAAITAFPLPSPEHRHRPWSGTSTTAVLSPSLGVAAIAQPPGPVASGPNNPHPISRPVTEPLPQAPCATGPSADIEGNKLSRIWISGATAQAQQGLQPLDMTPGPNLGTKIPSPCARGVATTTTADPLANGQHLVKYSQLQDLHNGVRAAHHAPVGMDWGPSADGGVSPAPMGVAFCSPRRREAGSAEGSREEGRGLHVSEPFNSGSGSHHPLAHQARLPSEQVCRTSKLVSFATGSTAEAAEALGFSADAKHGPRAREGSDDGGTAGQHGHHFSEGTHPIDGTPVAGRACKRAATQAFGGTDSTPICTSQITPSGGSFALPGDGPCESSVAPGFLSQQLRRRSGAGMALSGGTQANWAGASQLSPADLRVSDAYFAAKLQAEDAPPSCGAFVPASQLLAEAANEQCSLQRMAATAHRQQWQSQSQAQSQQWPHPHLVPPAYPPAPTQSWHVEAANASGGNCRSSHGHMRGGEGPTGPAWHGHASQLQQQDVVLPKWYSSHGRDCAAAAKVRAARGDGGSDAGPGAGFIVPIDGDKGEYSSWLTYLCNLYDQVTVPVALAMTSSVGPMRRSDVPLSAVDFHISDIVTRLMERSEVVALAPGASGEHAATPEDAEDALKSAMWLFRSSKNPKVWVHRLSACCQHLHASEGAVAGTGSRACAEHRSLELQLDKEEASRRRLAALWSAAAPWADRFSVSYIARRFRPP</sequence>
<feature type="region of interest" description="Disordered" evidence="1">
    <location>
        <begin position="57"/>
        <end position="86"/>
    </location>
</feature>